<reference evidence="1" key="1">
    <citation type="submission" date="2021-06" db="EMBL/GenBank/DDBJ databases">
        <authorList>
            <person name="Hodson N. C."/>
            <person name="Mongue J. A."/>
            <person name="Jaron S. K."/>
        </authorList>
    </citation>
    <scope>NUCLEOTIDE SEQUENCE</scope>
</reference>
<keyword evidence="2" id="KW-1185">Reference proteome</keyword>
<organism evidence="1 2">
    <name type="scientific">Allacma fusca</name>
    <dbReference type="NCBI Taxonomy" id="39272"/>
    <lineage>
        <taxon>Eukaryota</taxon>
        <taxon>Metazoa</taxon>
        <taxon>Ecdysozoa</taxon>
        <taxon>Arthropoda</taxon>
        <taxon>Hexapoda</taxon>
        <taxon>Collembola</taxon>
        <taxon>Symphypleona</taxon>
        <taxon>Sminthuridae</taxon>
        <taxon>Allacma</taxon>
    </lineage>
</organism>
<evidence type="ECO:0000313" key="1">
    <source>
        <dbReference type="EMBL" id="CAG7722931.1"/>
    </source>
</evidence>
<feature type="non-terminal residue" evidence="1">
    <location>
        <position position="1"/>
    </location>
</feature>
<gene>
    <name evidence="1" type="ORF">AFUS01_LOCUS12041</name>
</gene>
<evidence type="ECO:0000313" key="2">
    <source>
        <dbReference type="Proteomes" id="UP000708208"/>
    </source>
</evidence>
<comment type="caution">
    <text evidence="1">The sequence shown here is derived from an EMBL/GenBank/DDBJ whole genome shotgun (WGS) entry which is preliminary data.</text>
</comment>
<dbReference type="AlphaFoldDB" id="A0A8J2JRL7"/>
<proteinExistence type="predicted"/>
<dbReference type="Proteomes" id="UP000708208">
    <property type="component" value="Unassembled WGS sequence"/>
</dbReference>
<sequence length="27" mass="3322">KKEFYASISNMFTEDTHYYYILFSIPI</sequence>
<protein>
    <submittedName>
        <fullName evidence="1">Uncharacterized protein</fullName>
    </submittedName>
</protein>
<name>A0A8J2JRL7_9HEXA</name>
<dbReference type="EMBL" id="CAJVCH010093807">
    <property type="protein sequence ID" value="CAG7722931.1"/>
    <property type="molecule type" value="Genomic_DNA"/>
</dbReference>
<accession>A0A8J2JRL7</accession>